<accession>A0A0F7FIP9</accession>
<gene>
    <name evidence="2" type="ORF">MA03_04645</name>
</gene>
<evidence type="ECO:0000313" key="3">
    <source>
        <dbReference type="Proteomes" id="UP000067434"/>
    </source>
</evidence>
<feature type="compositionally biased region" description="Basic residues" evidence="1">
    <location>
        <begin position="87"/>
        <end position="101"/>
    </location>
</feature>
<keyword evidence="3" id="KW-1185">Reference proteome</keyword>
<evidence type="ECO:0000313" key="2">
    <source>
        <dbReference type="EMBL" id="AKG38707.1"/>
    </source>
</evidence>
<proteinExistence type="predicted"/>
<dbReference type="KEGG" id="thf:MA03_04645"/>
<feature type="compositionally biased region" description="Polar residues" evidence="1">
    <location>
        <begin position="127"/>
        <end position="139"/>
    </location>
</feature>
<sequence length="246" mass="27939">MEEYSKLKESLINLVKNKGVVTAQEIISWANENDVGVFTLYLLIQDLLETGEIKGEGEKFLIETNINLEIPSRLVCPKKEVRITKPPQHKQKTKQRPRRHSSQTLMPYIQQKEGTGEASQPPRKETQATNDAAKTSTSSASVPIKKDIILTREITDNPELGNLLSDQDFAKAIRYLGRYWSVGKLRFLIDMSNENIQPKKAEKIIVELARLGLVEVSENNVINAKDALRELYKQTQSQTPLYDIFS</sequence>
<organism evidence="2 3">
    <name type="scientific">Infirmifilum uzonense</name>
    <dbReference type="NCBI Taxonomy" id="1550241"/>
    <lineage>
        <taxon>Archaea</taxon>
        <taxon>Thermoproteota</taxon>
        <taxon>Thermoprotei</taxon>
        <taxon>Thermofilales</taxon>
        <taxon>Thermofilaceae</taxon>
        <taxon>Infirmifilum</taxon>
    </lineage>
</organism>
<evidence type="ECO:0000256" key="1">
    <source>
        <dbReference type="SAM" id="MobiDB-lite"/>
    </source>
</evidence>
<dbReference type="Proteomes" id="UP000067434">
    <property type="component" value="Chromosome"/>
</dbReference>
<dbReference type="PATRIC" id="fig|1550241.5.peg.983"/>
<feature type="region of interest" description="Disordered" evidence="1">
    <location>
        <begin position="79"/>
        <end position="139"/>
    </location>
</feature>
<dbReference type="EMBL" id="CP009961">
    <property type="protein sequence ID" value="AKG38707.1"/>
    <property type="molecule type" value="Genomic_DNA"/>
</dbReference>
<name>A0A0F7FIP9_9CREN</name>
<dbReference type="OrthoDB" id="28709at2157"/>
<dbReference type="AlphaFoldDB" id="A0A0F7FIP9"/>
<protein>
    <submittedName>
        <fullName evidence="2">Uncharacterized protein</fullName>
    </submittedName>
</protein>
<dbReference type="GeneID" id="25401494"/>
<reference evidence="2 3" key="1">
    <citation type="journal article" date="2015" name="Stand. Genomic Sci.">
        <title>Complete genome sequence of and proposal of Thermofilum uzonense sp. nov. a novel hyperthermophilic crenarchaeon and emended description of the genus Thermofilum.</title>
        <authorList>
            <person name="Toshchakov S.V."/>
            <person name="Korzhenkov A.A."/>
            <person name="Samarov N.I."/>
            <person name="Mazunin I.O."/>
            <person name="Mozhey O.I."/>
            <person name="Shmyr I.S."/>
            <person name="Derbikova K.S."/>
            <person name="Taranov E.A."/>
            <person name="Dominova I.N."/>
            <person name="Bonch-Osmolovskaya E.A."/>
            <person name="Patrushev M.V."/>
            <person name="Podosokorskaya O.A."/>
            <person name="Kublanov I.V."/>
        </authorList>
    </citation>
    <scope>NUCLEOTIDE SEQUENCE [LARGE SCALE GENOMIC DNA]</scope>
    <source>
        <strain evidence="2 3">1807-2</strain>
    </source>
</reference>
<dbReference type="HOGENOM" id="CLU_1036736_0_0_2"/>
<dbReference type="RefSeq" id="WP_052884159.1">
    <property type="nucleotide sequence ID" value="NZ_CP009961.1"/>
</dbReference>